<dbReference type="GO" id="GO:0008168">
    <property type="term" value="F:methyltransferase activity"/>
    <property type="evidence" value="ECO:0007669"/>
    <property type="project" value="UniProtKB-KW"/>
</dbReference>
<dbReference type="SUPFAM" id="SSF53335">
    <property type="entry name" value="S-adenosyl-L-methionine-dependent methyltransferases"/>
    <property type="match status" value="1"/>
</dbReference>
<dbReference type="CDD" id="cd02440">
    <property type="entry name" value="AdoMet_MTases"/>
    <property type="match status" value="1"/>
</dbReference>
<accession>A0A562IRF3</accession>
<dbReference type="Pfam" id="PF13649">
    <property type="entry name" value="Methyltransf_25"/>
    <property type="match status" value="1"/>
</dbReference>
<evidence type="ECO:0000313" key="3">
    <source>
        <dbReference type="Proteomes" id="UP000321490"/>
    </source>
</evidence>
<feature type="domain" description="Methyltransferase" evidence="1">
    <location>
        <begin position="39"/>
        <end position="131"/>
    </location>
</feature>
<gene>
    <name evidence="2" type="ORF">JD78_02115</name>
</gene>
<dbReference type="Proteomes" id="UP000321490">
    <property type="component" value="Unassembled WGS sequence"/>
</dbReference>
<dbReference type="InterPro" id="IPR041698">
    <property type="entry name" value="Methyltransf_25"/>
</dbReference>
<keyword evidence="2" id="KW-0489">Methyltransferase</keyword>
<organism evidence="2 3">
    <name type="scientific">Modestobacter roseus</name>
    <dbReference type="NCBI Taxonomy" id="1181884"/>
    <lineage>
        <taxon>Bacteria</taxon>
        <taxon>Bacillati</taxon>
        <taxon>Actinomycetota</taxon>
        <taxon>Actinomycetes</taxon>
        <taxon>Geodermatophilales</taxon>
        <taxon>Geodermatophilaceae</taxon>
        <taxon>Modestobacter</taxon>
    </lineage>
</organism>
<evidence type="ECO:0000313" key="2">
    <source>
        <dbReference type="EMBL" id="TWH73591.1"/>
    </source>
</evidence>
<dbReference type="EMBL" id="VLKF01000001">
    <property type="protein sequence ID" value="TWH73591.1"/>
    <property type="molecule type" value="Genomic_DNA"/>
</dbReference>
<dbReference type="AlphaFoldDB" id="A0A562IRF3"/>
<dbReference type="GO" id="GO:0032259">
    <property type="term" value="P:methylation"/>
    <property type="evidence" value="ECO:0007669"/>
    <property type="project" value="UniProtKB-KW"/>
</dbReference>
<reference evidence="2 3" key="1">
    <citation type="submission" date="2019-07" db="EMBL/GenBank/DDBJ databases">
        <title>R&amp;d 2014.</title>
        <authorList>
            <person name="Klenk H.-P."/>
        </authorList>
    </citation>
    <scope>NUCLEOTIDE SEQUENCE [LARGE SCALE GENOMIC DNA]</scope>
    <source>
        <strain evidence="2 3">DSM 45764</strain>
    </source>
</reference>
<sequence>MFFDERVAATYDDDGMSAPEVVDPAVDLLAELADGGPALELAVGTGRIALPLAARGVPVSGIDTSAPMLARLRAKPGADAVRATEGDMTTARVPGTFSLVYLVFNTIMNVTSQDGQVAVFGNAAAHLGPGGRFVVEVMVPALQRLPPGETVRAFTLTDEHLGFDEYDVVTQRLVSHHHRVGEGVLRVPFRYVWPAELDLMARLAGMELEHRWAGWDRAPFTAASTAHVSVYRRP</sequence>
<dbReference type="Gene3D" id="3.40.50.150">
    <property type="entry name" value="Vaccinia Virus protein VP39"/>
    <property type="match status" value="1"/>
</dbReference>
<dbReference type="InterPro" id="IPR029063">
    <property type="entry name" value="SAM-dependent_MTases_sf"/>
</dbReference>
<dbReference type="RefSeq" id="WP_228395360.1">
    <property type="nucleotide sequence ID" value="NZ_JABGDC010000184.1"/>
</dbReference>
<comment type="caution">
    <text evidence="2">The sequence shown here is derived from an EMBL/GenBank/DDBJ whole genome shotgun (WGS) entry which is preliminary data.</text>
</comment>
<evidence type="ECO:0000259" key="1">
    <source>
        <dbReference type="Pfam" id="PF13649"/>
    </source>
</evidence>
<protein>
    <submittedName>
        <fullName evidence="2">Methyltransferase family protein</fullName>
    </submittedName>
</protein>
<name>A0A562IRF3_9ACTN</name>
<keyword evidence="2" id="KW-0808">Transferase</keyword>
<proteinExistence type="predicted"/>
<keyword evidence="3" id="KW-1185">Reference proteome</keyword>